<keyword evidence="1" id="KW-0678">Repressor</keyword>
<dbReference type="EMBL" id="OU594958">
    <property type="protein sequence ID" value="CAG9282563.1"/>
    <property type="molecule type" value="Genomic_DNA"/>
</dbReference>
<dbReference type="Proteomes" id="UP000836788">
    <property type="component" value="Chromosome 17"/>
</dbReference>
<feature type="region of interest" description="Disordered" evidence="2">
    <location>
        <begin position="320"/>
        <end position="342"/>
    </location>
</feature>
<evidence type="ECO:0000313" key="3">
    <source>
        <dbReference type="EMBL" id="CAG9282563.1"/>
    </source>
</evidence>
<dbReference type="Gene3D" id="3.40.1000.50">
    <property type="entry name" value="Repressor of RNA polymerase III transcription Maf1"/>
    <property type="match status" value="1"/>
</dbReference>
<feature type="compositionally biased region" description="Polar residues" evidence="2">
    <location>
        <begin position="134"/>
        <end position="149"/>
    </location>
</feature>
<dbReference type="InterPro" id="IPR038564">
    <property type="entry name" value="Maf1_sf"/>
</dbReference>
<dbReference type="GO" id="GO:0016480">
    <property type="term" value="P:negative regulation of transcription by RNA polymerase III"/>
    <property type="evidence" value="ECO:0007669"/>
    <property type="project" value="UniProtKB-UniRule"/>
</dbReference>
<evidence type="ECO:0000256" key="1">
    <source>
        <dbReference type="PIRNR" id="PIRNR037240"/>
    </source>
</evidence>
<feature type="region of interest" description="Disordered" evidence="2">
    <location>
        <begin position="77"/>
        <end position="151"/>
    </location>
</feature>
<dbReference type="GO" id="GO:0000994">
    <property type="term" value="F:RNA polymerase III core binding"/>
    <property type="evidence" value="ECO:0007669"/>
    <property type="project" value="TreeGrafter"/>
</dbReference>
<gene>
    <name evidence="3" type="ORF">PTTT1_LOCUS20028</name>
</gene>
<sequence length="342" mass="38865">MKYLEDESLSALTAALSDAVLGQQRQRVIHGRVEAFTMKRAGNDKKLAQTLGNRYVAELQLQEDEWASRVDFQKRKTTSNNIPRNVQSHLRNKSGSLTSFEGKTETTPRKRSQSTGTISDEMVRPFKQPRRSRASSFDISTPSKRSNMPKQKIGLGDFTEQATRRLMTDLILTMNMTFPDYDFSTIKPTDFCKVQTNATMQQVNERLSEVADHQSSLLSTLWTAVDKVIDLKDADVYSYQPEESDVSFLRQSLVSPDSLSIEEHVDDDESSTLLWSFNFFFVNKALRRLVFFSCIETMRRPQKEREGDEQEDYVTFSTGENTDVDFDLDPSATAGGIPISTV</sequence>
<dbReference type="PANTHER" id="PTHR22504:SF0">
    <property type="entry name" value="REPRESSOR OF RNA POLYMERASE III TRANSCRIPTION MAF1 HOMOLOG"/>
    <property type="match status" value="1"/>
</dbReference>
<dbReference type="GO" id="GO:0005634">
    <property type="term" value="C:nucleus"/>
    <property type="evidence" value="ECO:0007669"/>
    <property type="project" value="UniProtKB-SubCell"/>
</dbReference>
<keyword evidence="1" id="KW-0805">Transcription regulation</keyword>
<dbReference type="PANTHER" id="PTHR22504">
    <property type="entry name" value="REPRESSOR OF RNA POLYMERASE III TRANSCRIPTION MAF1"/>
    <property type="match status" value="1"/>
</dbReference>
<reference evidence="3" key="1">
    <citation type="submission" date="2022-02" db="EMBL/GenBank/DDBJ databases">
        <authorList>
            <person name="Giguere J D."/>
        </authorList>
    </citation>
    <scope>NUCLEOTIDE SEQUENCE</scope>
    <source>
        <strain evidence="3">CCAP 1055/1</strain>
    </source>
</reference>
<feature type="compositionally biased region" description="Polar residues" evidence="2">
    <location>
        <begin position="78"/>
        <end position="101"/>
    </location>
</feature>
<name>A0A8J9S469_PHATR</name>
<accession>A0A8J9S469</accession>
<keyword evidence="1" id="KW-0804">Transcription</keyword>
<dbReference type="Pfam" id="PF09174">
    <property type="entry name" value="Maf1"/>
    <property type="match status" value="1"/>
</dbReference>
<comment type="similarity">
    <text evidence="1">Belongs to the MAF1 family.</text>
</comment>
<evidence type="ECO:0000256" key="2">
    <source>
        <dbReference type="SAM" id="MobiDB-lite"/>
    </source>
</evidence>
<organism evidence="3">
    <name type="scientific">Phaeodactylum tricornutum</name>
    <name type="common">Diatom</name>
    <dbReference type="NCBI Taxonomy" id="2850"/>
    <lineage>
        <taxon>Eukaryota</taxon>
        <taxon>Sar</taxon>
        <taxon>Stramenopiles</taxon>
        <taxon>Ochrophyta</taxon>
        <taxon>Bacillariophyta</taxon>
        <taxon>Bacillariophyceae</taxon>
        <taxon>Bacillariophycidae</taxon>
        <taxon>Naviculales</taxon>
        <taxon>Phaeodactylaceae</taxon>
        <taxon>Phaeodactylum</taxon>
    </lineage>
</organism>
<comment type="subcellular location">
    <subcellularLocation>
        <location evidence="1">Nucleus</location>
    </subcellularLocation>
</comment>
<dbReference type="InterPro" id="IPR015257">
    <property type="entry name" value="Maf1"/>
</dbReference>
<dbReference type="AlphaFoldDB" id="A0A8J9S469"/>
<protein>
    <recommendedName>
        <fullName evidence="1">Repressor of RNA polymerase III transcription</fullName>
    </recommendedName>
</protein>
<proteinExistence type="inferred from homology"/>
<keyword evidence="1" id="KW-0539">Nucleus</keyword>
<dbReference type="PIRSF" id="PIRSF037240">
    <property type="entry name" value="RNA_polIII_Trep_MAF1"/>
    <property type="match status" value="1"/>
</dbReference>